<evidence type="ECO:0000313" key="2">
    <source>
        <dbReference type="EMBL" id="KAG7351450.1"/>
    </source>
</evidence>
<dbReference type="InterPro" id="IPR003615">
    <property type="entry name" value="HNH_nuc"/>
</dbReference>
<reference evidence="2" key="2">
    <citation type="submission" date="2021-04" db="EMBL/GenBank/DDBJ databases">
        <authorList>
            <person name="Podell S."/>
        </authorList>
    </citation>
    <scope>NUCLEOTIDE SEQUENCE</scope>
    <source>
        <strain evidence="2">Hildebrandi</strain>
    </source>
</reference>
<dbReference type="AlphaFoldDB" id="A0A9K3KYG0"/>
<evidence type="ECO:0000313" key="3">
    <source>
        <dbReference type="Proteomes" id="UP000693970"/>
    </source>
</evidence>
<reference evidence="2" key="1">
    <citation type="journal article" date="2021" name="Sci. Rep.">
        <title>Diploid genomic architecture of Nitzschia inconspicua, an elite biomass production diatom.</title>
        <authorList>
            <person name="Oliver A."/>
            <person name="Podell S."/>
            <person name="Pinowska A."/>
            <person name="Traller J.C."/>
            <person name="Smith S.R."/>
            <person name="McClure R."/>
            <person name="Beliaev A."/>
            <person name="Bohutskyi P."/>
            <person name="Hill E.A."/>
            <person name="Rabines A."/>
            <person name="Zheng H."/>
            <person name="Allen L.Z."/>
            <person name="Kuo A."/>
            <person name="Grigoriev I.V."/>
            <person name="Allen A.E."/>
            <person name="Hazlebeck D."/>
            <person name="Allen E.E."/>
        </authorList>
    </citation>
    <scope>NUCLEOTIDE SEQUENCE</scope>
    <source>
        <strain evidence="2">Hildebrandi</strain>
    </source>
</reference>
<protein>
    <submittedName>
        <fullName evidence="2">HNH endonuclease</fullName>
    </submittedName>
</protein>
<keyword evidence="3" id="KW-1185">Reference proteome</keyword>
<gene>
    <name evidence="2" type="ORF">IV203_010810</name>
</gene>
<organism evidence="2 3">
    <name type="scientific">Nitzschia inconspicua</name>
    <dbReference type="NCBI Taxonomy" id="303405"/>
    <lineage>
        <taxon>Eukaryota</taxon>
        <taxon>Sar</taxon>
        <taxon>Stramenopiles</taxon>
        <taxon>Ochrophyta</taxon>
        <taxon>Bacillariophyta</taxon>
        <taxon>Bacillariophyceae</taxon>
        <taxon>Bacillariophycidae</taxon>
        <taxon>Bacillariales</taxon>
        <taxon>Bacillariaceae</taxon>
        <taxon>Nitzschia</taxon>
    </lineage>
</organism>
<dbReference type="Pfam" id="PF13391">
    <property type="entry name" value="HNH_2"/>
    <property type="match status" value="1"/>
</dbReference>
<sequence length="348" mass="38903">MTTTATTTEQQATLHIIMSSSSVWVQLFYEDERKGSPEQIYRSDLREGRDWNVASLKVLVKDKLKELLDHAGLTELFVYPPDIEQPFSEQTSIRGDKIVKELIDEFGNKNPPLSIDYDHPLILVAPAPPQPPPQPAPFLVNCRTWSNENNHRNPVVLAWEQGSDGSPKDFPGEIALPFSGSAASSLSTSSRGHIQKMFQAQLLERDNQKCVVSGKPFKQGSGTVEAAHIIPVESPVDLRHRAGLRGLYDTRNGMLLESTLHEAFDSYIWCMNEEGKFCLSDAESHAVMIRKYGLSKWEGKTLNLGIGIDPDAPTKATLKARYDLFLAKVEEEKQKENKKSKASLTKKN</sequence>
<dbReference type="GO" id="GO:0004519">
    <property type="term" value="F:endonuclease activity"/>
    <property type="evidence" value="ECO:0007669"/>
    <property type="project" value="UniProtKB-KW"/>
</dbReference>
<accession>A0A9K3KYG0</accession>
<proteinExistence type="predicted"/>
<feature type="domain" description="HNH nuclease" evidence="1">
    <location>
        <begin position="210"/>
        <end position="270"/>
    </location>
</feature>
<keyword evidence="2" id="KW-0540">Nuclease</keyword>
<comment type="caution">
    <text evidence="2">The sequence shown here is derived from an EMBL/GenBank/DDBJ whole genome shotgun (WGS) entry which is preliminary data.</text>
</comment>
<name>A0A9K3KYG0_9STRA</name>
<keyword evidence="2" id="KW-0378">Hydrolase</keyword>
<dbReference type="EMBL" id="JAGRRH010000018">
    <property type="protein sequence ID" value="KAG7351450.1"/>
    <property type="molecule type" value="Genomic_DNA"/>
</dbReference>
<dbReference type="Proteomes" id="UP000693970">
    <property type="component" value="Unassembled WGS sequence"/>
</dbReference>
<dbReference type="OrthoDB" id="50952at2759"/>
<keyword evidence="2" id="KW-0255">Endonuclease</keyword>
<evidence type="ECO:0000259" key="1">
    <source>
        <dbReference type="Pfam" id="PF13391"/>
    </source>
</evidence>